<dbReference type="InterPro" id="IPR018711">
    <property type="entry name" value="NAGPA"/>
</dbReference>
<evidence type="ECO:0000313" key="5">
    <source>
        <dbReference type="Proteomes" id="UP000095447"/>
    </source>
</evidence>
<dbReference type="PANTHER" id="PTHR40446:SF2">
    <property type="entry name" value="N-ACETYLGLUCOSAMINE-1-PHOSPHODIESTER ALPHA-N-ACETYLGLUCOSAMINIDASE"/>
    <property type="match status" value="1"/>
</dbReference>
<evidence type="ECO:0000256" key="1">
    <source>
        <dbReference type="ARBA" id="ARBA00022737"/>
    </source>
</evidence>
<dbReference type="InterPro" id="IPR018337">
    <property type="entry name" value="Cell_wall/Cho-bd_repeat"/>
</dbReference>
<gene>
    <name evidence="4" type="primary">toxA_4</name>
    <name evidence="4" type="ORF">ERS852395_02485</name>
</gene>
<dbReference type="Pfam" id="PF19127">
    <property type="entry name" value="Choline_bind_3"/>
    <property type="match status" value="1"/>
</dbReference>
<dbReference type="SUPFAM" id="SSF69360">
    <property type="entry name" value="Cell wall binding repeat"/>
    <property type="match status" value="1"/>
</dbReference>
<sequence length="445" mass="49929">MKDMKRKLPFRKVAVFLILALFLTAGISMRAVTVNAATYVKQDRTSVSITSGKTGWQKIGGDYYFYNSKGRLICGSFKYKGYYYYSIANGKRFTGWMKRSGNKYYYNRKNGAMFRNRWATGDKYTYYFNKSGVAIARQWLTQDGKKYYFLSNSTMAKGWQKIGKYYYYFSKKTGVMAKNTWIGKYYVNSKGQRVKSSDTKPTNTKPTVTQSGNTYEYKSSTLNIKLKRKSVHGISYWVAHIKTSNAKQLKSALSNGTYGGSRQTTSDAVSSNGGIIGVNGSAFDYGTGKPSPLGMCIKNGIIYGDYMTSYSVMAVKKDGTIYTPAQGLMGKNLLAAGVKDTYNFGPVLIKDGEAQLPWAETEKYYPRTAVGMVKPNDYVLLVTDTGSYNGLNHWDMVNIFKSYGCTYAYNLDGGGSATLYFNGKVMNKLIGNTQRPCADFLYFTR</sequence>
<organism evidence="4 5">
    <name type="scientific">Blautia obeum</name>
    <dbReference type="NCBI Taxonomy" id="40520"/>
    <lineage>
        <taxon>Bacteria</taxon>
        <taxon>Bacillati</taxon>
        <taxon>Bacillota</taxon>
        <taxon>Clostridia</taxon>
        <taxon>Lachnospirales</taxon>
        <taxon>Lachnospiraceae</taxon>
        <taxon>Blautia</taxon>
    </lineage>
</organism>
<feature type="domain" description="Phosphodiester glycosidase" evidence="3">
    <location>
        <begin position="273"/>
        <end position="443"/>
    </location>
</feature>
<dbReference type="Gene3D" id="2.10.270.10">
    <property type="entry name" value="Cholin Binding"/>
    <property type="match status" value="2"/>
</dbReference>
<dbReference type="PANTHER" id="PTHR40446">
    <property type="entry name" value="N-ACETYLGLUCOSAMINE-1-PHOSPHODIESTER ALPHA-N-ACETYLGLUCOSAMINIDASE"/>
    <property type="match status" value="1"/>
</dbReference>
<evidence type="ECO:0000259" key="3">
    <source>
        <dbReference type="Pfam" id="PF09992"/>
    </source>
</evidence>
<feature type="repeat" description="Cell wall-binding" evidence="2">
    <location>
        <begin position="53"/>
        <end position="72"/>
    </location>
</feature>
<evidence type="ECO:0000256" key="2">
    <source>
        <dbReference type="PROSITE-ProRule" id="PRU00591"/>
    </source>
</evidence>
<dbReference type="AlphaFoldDB" id="A0A174DNP5"/>
<keyword evidence="1" id="KW-0677">Repeat</keyword>
<dbReference type="Proteomes" id="UP000095447">
    <property type="component" value="Unassembled WGS sequence"/>
</dbReference>
<reference evidence="4 5" key="1">
    <citation type="submission" date="2015-09" db="EMBL/GenBank/DDBJ databases">
        <authorList>
            <consortium name="Pathogen Informatics"/>
        </authorList>
    </citation>
    <scope>NUCLEOTIDE SEQUENCE [LARGE SCALE GENOMIC DNA]</scope>
    <source>
        <strain evidence="4 5">2789STDY5608838</strain>
    </source>
</reference>
<dbReference type="PROSITE" id="PS51170">
    <property type="entry name" value="CW"/>
    <property type="match status" value="1"/>
</dbReference>
<proteinExistence type="predicted"/>
<dbReference type="Pfam" id="PF09992">
    <property type="entry name" value="NAGPA"/>
    <property type="match status" value="1"/>
</dbReference>
<accession>A0A174DNP5</accession>
<evidence type="ECO:0000313" key="4">
    <source>
        <dbReference type="EMBL" id="CUO25636.1"/>
    </source>
</evidence>
<dbReference type="Pfam" id="PF01473">
    <property type="entry name" value="Choline_bind_1"/>
    <property type="match status" value="2"/>
</dbReference>
<protein>
    <submittedName>
        <fullName evidence="4">Toxin A</fullName>
    </submittedName>
</protein>
<dbReference type="EMBL" id="CYZA01000014">
    <property type="protein sequence ID" value="CUO25636.1"/>
    <property type="molecule type" value="Genomic_DNA"/>
</dbReference>
<name>A0A174DNP5_9FIRM</name>